<feature type="compositionally biased region" description="Polar residues" evidence="1">
    <location>
        <begin position="634"/>
        <end position="643"/>
    </location>
</feature>
<gene>
    <name evidence="2" type="ORF">SISNIDRAFT_449749</name>
</gene>
<organism evidence="2 3">
    <name type="scientific">Sistotremastrum niveocremeum HHB9708</name>
    <dbReference type="NCBI Taxonomy" id="1314777"/>
    <lineage>
        <taxon>Eukaryota</taxon>
        <taxon>Fungi</taxon>
        <taxon>Dikarya</taxon>
        <taxon>Basidiomycota</taxon>
        <taxon>Agaricomycotina</taxon>
        <taxon>Agaricomycetes</taxon>
        <taxon>Sistotremastrales</taxon>
        <taxon>Sistotremastraceae</taxon>
        <taxon>Sertulicium</taxon>
        <taxon>Sertulicium niveocremeum</taxon>
    </lineage>
</organism>
<feature type="region of interest" description="Disordered" evidence="1">
    <location>
        <begin position="540"/>
        <end position="600"/>
    </location>
</feature>
<name>A0A164ZV22_9AGAM</name>
<feature type="compositionally biased region" description="Basic and acidic residues" evidence="1">
    <location>
        <begin position="563"/>
        <end position="575"/>
    </location>
</feature>
<feature type="region of interest" description="Disordered" evidence="1">
    <location>
        <begin position="617"/>
        <end position="680"/>
    </location>
</feature>
<feature type="region of interest" description="Disordered" evidence="1">
    <location>
        <begin position="289"/>
        <end position="315"/>
    </location>
</feature>
<sequence>MLWLRKSQNASQRVSSLKSLFKSVSKKADKFKAAMSSSKKYEDATPSSESVGPPRTTAAEEQEQAPSSPVVSEASVTIEIAPASPVVDSPPSPAGSYSSDHLSAPPRRRSYFDFDDETEEVEQVQVLVCEPNAPVVSVTTAPASPFVDCRAPIPMPPSPTLLAPPPEPAPIETAPIEFVPPPTEIATATPDPAPAPVQPTMEQPAVPPPFVSIFGPSAFDDPPSLTLSSPSPSPSSPVQPKLEIGSAHDRLRASLKAASQILDYVENNSMSDLEFHEFIAKGDLKLEKSKGKAVETPARQSKKGKEGTKPSYGGIGQGDVNKAGGMFDFATPVEQGEVFTFGAEVDSDLVSDSDSDSDEAEDEEAVTIAEILRGQAERLIPWPATRRFEPVIHPKDGVAYLPCDCGDCGPNCQRWTENDDVDLQERQSELYEIYGAARSFDTLSSLGDVRPLCLSPHRHEALSDVVSPMRSLYMNAPERQSPVDIVIGVPGKWHCEIYDVDQDGNAINEDRSKDDFDELLRTSDLPWEDWCRTYHQEDKHPTEWLPPVHPDAPSVGFSKLGGARKDRIDRERQVEADPSALPSTSDIPWPEPYAPSSMAASGSGVVNLGLSPPPGLGPFAPSSPVDSDVPWPALNSSEPTSPKVTEPPPILATRRRRARSALYSQYPDESDDSFATPSYKPVSAIAPSQYTSPLPPLSAGSGSGIIPPMPSLASVAPAAPAPTKSGSLSGPSPVNGASFWPSPKTLPKNEEQITTQLPFQLIPKAPEPVRVAKAWSMKPGEEPRDIIIIGHIPTPEDFKNVVVEQPTVDPAEVEESMTLAGADVLNTPSTVPPPLSPVLSSRELGLEVPEDIPAKDLSEMPVITLTQSVSSESGSRPVSILEAATVLRNLKPEKSTKRRFLPTALTSRFPTKFPTVRLRSLARPRGTSEPPSSDVRYHDIVEVNPDGSRSLTGKGWAALAMRVGQGFGSLRGSRIGRSFDEFGSWRTASTVDRASSTVASTVEA</sequence>
<feature type="compositionally biased region" description="Low complexity" evidence="1">
    <location>
        <begin position="617"/>
        <end position="630"/>
    </location>
</feature>
<dbReference type="AlphaFoldDB" id="A0A164ZV22"/>
<feature type="compositionally biased region" description="Low complexity" evidence="1">
    <location>
        <begin position="65"/>
        <end position="87"/>
    </location>
</feature>
<feature type="region of interest" description="Disordered" evidence="1">
    <location>
        <begin position="186"/>
        <end position="245"/>
    </location>
</feature>
<dbReference type="Proteomes" id="UP000076722">
    <property type="component" value="Unassembled WGS sequence"/>
</dbReference>
<protein>
    <submittedName>
        <fullName evidence="2">Uncharacterized protein</fullName>
    </submittedName>
</protein>
<proteinExistence type="predicted"/>
<dbReference type="EMBL" id="KV419396">
    <property type="protein sequence ID" value="KZS98110.1"/>
    <property type="molecule type" value="Genomic_DNA"/>
</dbReference>
<feature type="region of interest" description="Disordered" evidence="1">
    <location>
        <begin position="32"/>
        <end position="111"/>
    </location>
</feature>
<reference evidence="2 3" key="1">
    <citation type="journal article" date="2016" name="Mol. Biol. Evol.">
        <title>Comparative Genomics of Early-Diverging Mushroom-Forming Fungi Provides Insights into the Origins of Lignocellulose Decay Capabilities.</title>
        <authorList>
            <person name="Nagy L.G."/>
            <person name="Riley R."/>
            <person name="Tritt A."/>
            <person name="Adam C."/>
            <person name="Daum C."/>
            <person name="Floudas D."/>
            <person name="Sun H."/>
            <person name="Yadav J.S."/>
            <person name="Pangilinan J."/>
            <person name="Larsson K.H."/>
            <person name="Matsuura K."/>
            <person name="Barry K."/>
            <person name="Labutti K."/>
            <person name="Kuo R."/>
            <person name="Ohm R.A."/>
            <person name="Bhattacharya S.S."/>
            <person name="Shirouzu T."/>
            <person name="Yoshinaga Y."/>
            <person name="Martin F.M."/>
            <person name="Grigoriev I.V."/>
            <person name="Hibbett D.S."/>
        </authorList>
    </citation>
    <scope>NUCLEOTIDE SEQUENCE [LARGE SCALE GENOMIC DNA]</scope>
    <source>
        <strain evidence="2 3">HHB9708</strain>
    </source>
</reference>
<evidence type="ECO:0000256" key="1">
    <source>
        <dbReference type="SAM" id="MobiDB-lite"/>
    </source>
</evidence>
<evidence type="ECO:0000313" key="3">
    <source>
        <dbReference type="Proteomes" id="UP000076722"/>
    </source>
</evidence>
<accession>A0A164ZV22</accession>
<keyword evidence="3" id="KW-1185">Reference proteome</keyword>
<evidence type="ECO:0000313" key="2">
    <source>
        <dbReference type="EMBL" id="KZS98110.1"/>
    </source>
</evidence>